<name>A0A8X6WXN4_9ARAC</name>
<comment type="caution">
    <text evidence="2">The sequence shown here is derived from an EMBL/GenBank/DDBJ whole genome shotgun (WGS) entry which is preliminary data.</text>
</comment>
<feature type="region of interest" description="Disordered" evidence="1">
    <location>
        <begin position="1"/>
        <end position="28"/>
    </location>
</feature>
<dbReference type="EMBL" id="BMAV01003552">
    <property type="protein sequence ID" value="GFY43243.1"/>
    <property type="molecule type" value="Genomic_DNA"/>
</dbReference>
<feature type="compositionally biased region" description="Polar residues" evidence="1">
    <location>
        <begin position="1"/>
        <end position="23"/>
    </location>
</feature>
<dbReference type="AlphaFoldDB" id="A0A8X6WXN4"/>
<reference evidence="2" key="1">
    <citation type="submission" date="2020-08" db="EMBL/GenBank/DDBJ databases">
        <title>Multicomponent nature underlies the extraordinary mechanical properties of spider dragline silk.</title>
        <authorList>
            <person name="Kono N."/>
            <person name="Nakamura H."/>
            <person name="Mori M."/>
            <person name="Yoshida Y."/>
            <person name="Ohtoshi R."/>
            <person name="Malay A.D."/>
            <person name="Moran D.A.P."/>
            <person name="Tomita M."/>
            <person name="Numata K."/>
            <person name="Arakawa K."/>
        </authorList>
    </citation>
    <scope>NUCLEOTIDE SEQUENCE</scope>
</reference>
<proteinExistence type="predicted"/>
<gene>
    <name evidence="2" type="ORF">TNIN_113641</name>
</gene>
<keyword evidence="3" id="KW-1185">Reference proteome</keyword>
<evidence type="ECO:0000313" key="2">
    <source>
        <dbReference type="EMBL" id="GFY43243.1"/>
    </source>
</evidence>
<evidence type="ECO:0000256" key="1">
    <source>
        <dbReference type="SAM" id="MobiDB-lite"/>
    </source>
</evidence>
<sequence>MTLGQDRQSVSPRRSTSQGQTPQYHLEMTPDLMPPLSNFIPRQITDILQLRDLQAAKIMLYQAGYYGYSKITAA</sequence>
<dbReference type="Proteomes" id="UP000886998">
    <property type="component" value="Unassembled WGS sequence"/>
</dbReference>
<protein>
    <submittedName>
        <fullName evidence="2">Uncharacterized protein</fullName>
    </submittedName>
</protein>
<evidence type="ECO:0000313" key="3">
    <source>
        <dbReference type="Proteomes" id="UP000886998"/>
    </source>
</evidence>
<accession>A0A8X6WXN4</accession>
<organism evidence="2 3">
    <name type="scientific">Trichonephila inaurata madagascariensis</name>
    <dbReference type="NCBI Taxonomy" id="2747483"/>
    <lineage>
        <taxon>Eukaryota</taxon>
        <taxon>Metazoa</taxon>
        <taxon>Ecdysozoa</taxon>
        <taxon>Arthropoda</taxon>
        <taxon>Chelicerata</taxon>
        <taxon>Arachnida</taxon>
        <taxon>Araneae</taxon>
        <taxon>Araneomorphae</taxon>
        <taxon>Entelegynae</taxon>
        <taxon>Araneoidea</taxon>
        <taxon>Nephilidae</taxon>
        <taxon>Trichonephila</taxon>
        <taxon>Trichonephila inaurata</taxon>
    </lineage>
</organism>